<feature type="transmembrane region" description="Helical" evidence="1">
    <location>
        <begin position="504"/>
        <end position="521"/>
    </location>
</feature>
<feature type="transmembrane region" description="Helical" evidence="1">
    <location>
        <begin position="159"/>
        <end position="179"/>
    </location>
</feature>
<protein>
    <submittedName>
        <fullName evidence="2">Uncharacterized protein</fullName>
    </submittedName>
</protein>
<feature type="transmembrane region" description="Helical" evidence="1">
    <location>
        <begin position="223"/>
        <end position="241"/>
    </location>
</feature>
<feature type="transmembrane region" description="Helical" evidence="1">
    <location>
        <begin position="343"/>
        <end position="360"/>
    </location>
</feature>
<sequence length="789" mass="84700">MAEAPPFLHSALHSSAPTSEPGVAGPPPGGKPTSLLRRCATWLPATAVVACVGVALGFYGVSAADLAVFSLYIALGVALPGLLWVRVLYRGTPTLTEGLALGVTLGYALEVLTYIPARALGVPLLVLAWPISTYVLFLAVPRLRRHWRGAPDADRTPLWWSWCTALIMMYLIVWSAVNVFRTQALTWPAIGTSFIDMPFHLALAGELKNHMPPMVPTVAGESLVYHWFVYAHVAAASWVTGVEPLVLLFRLAILPMLAALVVILGMIGRRITHSNMGALAGLASTLLIAAPSLYLGEASGLLTWKTVQSWSSPTQTFGALFFAPIVLLLIDLLGHKPQPRGRWVLLGIMLVAVMGAKAIYLPLLMAGLAAVVLVEAVKWFALPRRPLAALGLTAACLLFAQCVLFGGARQGLLIDPLSIMRLTLRSMTGLEVGGEFSPAVTIGAALLCVLCGVITWCGIFGLVGRPHLLVRPVVVLVLSMSAAGLAAALVFGHPHQSQGYFLQASYPYLAMVAVYGLMLIVRKARVRFWAMACAAGVGVVAVYAIRTLCGVRIPLDPGQDEIILFLPYVALLGVVLLAVVVLRAARQSGLRTCALVICMVTAAGTPAAWFARVMPGTFRSPVAAAQNPNGVAAGHNAPVSPEAIPEGAFTAGRWLRAHSAADDLVATNVHCRTGFENPCDSREFWATALSERRMLVEGWAYTVTNMDNWRPGEVVETRPFWDRDRLLANDVVFQAPSAEAVRRLRDVYGVRWLFVDESRMSPGADLGPFADLQLRAGDYAVYRLPPTGQ</sequence>
<proteinExistence type="predicted"/>
<organism evidence="2 3">
    <name type="scientific">Nonomuraea guangzhouensis</name>
    <dbReference type="NCBI Taxonomy" id="1291555"/>
    <lineage>
        <taxon>Bacteria</taxon>
        <taxon>Bacillati</taxon>
        <taxon>Actinomycetota</taxon>
        <taxon>Actinomycetes</taxon>
        <taxon>Streptosporangiales</taxon>
        <taxon>Streptosporangiaceae</taxon>
        <taxon>Nonomuraea</taxon>
    </lineage>
</organism>
<gene>
    <name evidence="2" type="ORF">ACFSJ0_03600</name>
</gene>
<keyword evidence="1" id="KW-0472">Membrane</keyword>
<dbReference type="EMBL" id="JBHUCM010000005">
    <property type="protein sequence ID" value="MFD1536104.1"/>
    <property type="molecule type" value="Genomic_DNA"/>
</dbReference>
<feature type="transmembrane region" description="Helical" evidence="1">
    <location>
        <begin position="316"/>
        <end position="334"/>
    </location>
</feature>
<feature type="transmembrane region" description="Helical" evidence="1">
    <location>
        <begin position="66"/>
        <end position="85"/>
    </location>
</feature>
<feature type="transmembrane region" description="Helical" evidence="1">
    <location>
        <begin position="40"/>
        <end position="60"/>
    </location>
</feature>
<dbReference type="RefSeq" id="WP_219533823.1">
    <property type="nucleotide sequence ID" value="NZ_JAHKRM010000019.1"/>
</dbReference>
<keyword evidence="1" id="KW-1133">Transmembrane helix</keyword>
<keyword evidence="3" id="KW-1185">Reference proteome</keyword>
<feature type="transmembrane region" description="Helical" evidence="1">
    <location>
        <begin position="473"/>
        <end position="492"/>
    </location>
</feature>
<reference evidence="3" key="1">
    <citation type="journal article" date="2019" name="Int. J. Syst. Evol. Microbiol.">
        <title>The Global Catalogue of Microorganisms (GCM) 10K type strain sequencing project: providing services to taxonomists for standard genome sequencing and annotation.</title>
        <authorList>
            <consortium name="The Broad Institute Genomics Platform"/>
            <consortium name="The Broad Institute Genome Sequencing Center for Infectious Disease"/>
            <person name="Wu L."/>
            <person name="Ma J."/>
        </authorList>
    </citation>
    <scope>NUCLEOTIDE SEQUENCE [LARGE SCALE GENOMIC DNA]</scope>
    <source>
        <strain evidence="3">CGMCC 1.15399</strain>
    </source>
</reference>
<feature type="transmembrane region" description="Helical" evidence="1">
    <location>
        <begin position="592"/>
        <end position="611"/>
    </location>
</feature>
<evidence type="ECO:0000313" key="3">
    <source>
        <dbReference type="Proteomes" id="UP001597097"/>
    </source>
</evidence>
<feature type="transmembrane region" description="Helical" evidence="1">
    <location>
        <begin position="121"/>
        <end position="139"/>
    </location>
</feature>
<feature type="transmembrane region" description="Helical" evidence="1">
    <location>
        <begin position="528"/>
        <end position="545"/>
    </location>
</feature>
<dbReference type="Proteomes" id="UP001597097">
    <property type="component" value="Unassembled WGS sequence"/>
</dbReference>
<keyword evidence="1" id="KW-0812">Transmembrane</keyword>
<name>A0ABW4FZZ9_9ACTN</name>
<evidence type="ECO:0000256" key="1">
    <source>
        <dbReference type="SAM" id="Phobius"/>
    </source>
</evidence>
<accession>A0ABW4FZZ9</accession>
<feature type="transmembrane region" description="Helical" evidence="1">
    <location>
        <begin position="565"/>
        <end position="585"/>
    </location>
</feature>
<feature type="transmembrane region" description="Helical" evidence="1">
    <location>
        <begin position="389"/>
        <end position="408"/>
    </location>
</feature>
<comment type="caution">
    <text evidence="2">The sequence shown here is derived from an EMBL/GenBank/DDBJ whole genome shotgun (WGS) entry which is preliminary data.</text>
</comment>
<evidence type="ECO:0000313" key="2">
    <source>
        <dbReference type="EMBL" id="MFD1536104.1"/>
    </source>
</evidence>
<feature type="transmembrane region" description="Helical" evidence="1">
    <location>
        <begin position="436"/>
        <end position="461"/>
    </location>
</feature>
<feature type="transmembrane region" description="Helical" evidence="1">
    <location>
        <begin position="279"/>
        <end position="296"/>
    </location>
</feature>
<feature type="transmembrane region" description="Helical" evidence="1">
    <location>
        <begin position="247"/>
        <end position="267"/>
    </location>
</feature>